<name>K9ZKQ6_ANACC</name>
<dbReference type="KEGG" id="acy:Anacy_3983"/>
<reference evidence="2" key="1">
    <citation type="journal article" date="2013" name="Proc. Natl. Acad. Sci. U.S.A.">
        <title>Improving the coverage of the cyanobacterial phylum using diversity-driven genome sequencing.</title>
        <authorList>
            <person name="Shih P.M."/>
            <person name="Wu D."/>
            <person name="Latifi A."/>
            <person name="Axen S.D."/>
            <person name="Fewer D.P."/>
            <person name="Talla E."/>
            <person name="Calteau A."/>
            <person name="Cai F."/>
            <person name="Tandeau de Marsac N."/>
            <person name="Rippka R."/>
            <person name="Herdman M."/>
            <person name="Sivonen K."/>
            <person name="Coursin T."/>
            <person name="Laurent T."/>
            <person name="Goodwin L."/>
            <person name="Nolan M."/>
            <person name="Davenport K.W."/>
            <person name="Han C.S."/>
            <person name="Rubin E.M."/>
            <person name="Eisen J.A."/>
            <person name="Woyke T."/>
            <person name="Gugger M."/>
            <person name="Kerfeld C.A."/>
        </authorList>
    </citation>
    <scope>NUCLEOTIDE SEQUENCE [LARGE SCALE GENOMIC DNA]</scope>
    <source>
        <strain evidence="2">ATCC 27899 / PCC 7122</strain>
    </source>
</reference>
<keyword evidence="2" id="KW-1185">Reference proteome</keyword>
<evidence type="ECO:0000313" key="1">
    <source>
        <dbReference type="EMBL" id="AFZ59354.1"/>
    </source>
</evidence>
<dbReference type="OrthoDB" id="8477544at2"/>
<evidence type="ECO:0000313" key="2">
    <source>
        <dbReference type="Proteomes" id="UP000010474"/>
    </source>
</evidence>
<dbReference type="HOGENOM" id="CLU_1297658_0_0_3"/>
<dbReference type="RefSeq" id="WP_015215972.1">
    <property type="nucleotide sequence ID" value="NC_019771.1"/>
</dbReference>
<dbReference type="AlphaFoldDB" id="K9ZKQ6"/>
<dbReference type="STRING" id="272123.Anacy_3983"/>
<gene>
    <name evidence="1" type="ordered locus">Anacy_3983</name>
</gene>
<sequence length="212" mass="24822">MITPRIQPLWQSTIEKLKHFLYGNDCWEIGVNWVSEKVESISQEATLSFRIYYGFDILFALYNYFCRDVSLLPTLEIVAQIPGEINKTIILVGCLEWDQQTFPTINSIFNNDDPYLIFMKQKLFFKEDPLYDILIMYKHGIAYSLFEITVEKNTQTVIKRLEIEEDDTVTVLPIDKVELRLVESSLIDFSIHNPGYIQQLCYMGGSFFHFVS</sequence>
<accession>K9ZKQ6</accession>
<dbReference type="EMBL" id="CP003659">
    <property type="protein sequence ID" value="AFZ59354.1"/>
    <property type="molecule type" value="Genomic_DNA"/>
</dbReference>
<dbReference type="Proteomes" id="UP000010474">
    <property type="component" value="Chromosome"/>
</dbReference>
<proteinExistence type="predicted"/>
<dbReference type="PATRIC" id="fig|272123.3.peg.4327"/>
<organism evidence="1 2">
    <name type="scientific">Anabaena cylindrica (strain ATCC 27899 / PCC 7122)</name>
    <dbReference type="NCBI Taxonomy" id="272123"/>
    <lineage>
        <taxon>Bacteria</taxon>
        <taxon>Bacillati</taxon>
        <taxon>Cyanobacteriota</taxon>
        <taxon>Cyanophyceae</taxon>
        <taxon>Nostocales</taxon>
        <taxon>Nostocaceae</taxon>
        <taxon>Anabaena</taxon>
    </lineage>
</organism>
<protein>
    <submittedName>
        <fullName evidence="1">Uncharacterized protein</fullName>
    </submittedName>
</protein>